<dbReference type="Gene3D" id="1.10.530.10">
    <property type="match status" value="1"/>
</dbReference>
<evidence type="ECO:0000313" key="4">
    <source>
        <dbReference type="EMBL" id="OIQ91103.1"/>
    </source>
</evidence>
<protein>
    <submittedName>
        <fullName evidence="4">Membrane-bound lytic murein transglycosylase C</fullName>
        <ecNumber evidence="4">4.2.2.-</ecNumber>
    </submittedName>
</protein>
<feature type="domain" description="Transglycosylase SLT" evidence="3">
    <location>
        <begin position="132"/>
        <end position="209"/>
    </location>
</feature>
<dbReference type="GO" id="GO:0016829">
    <property type="term" value="F:lyase activity"/>
    <property type="evidence" value="ECO:0007669"/>
    <property type="project" value="UniProtKB-KW"/>
</dbReference>
<feature type="region of interest" description="Disordered" evidence="1">
    <location>
        <begin position="251"/>
        <end position="289"/>
    </location>
</feature>
<feature type="transmembrane region" description="Helical" evidence="2">
    <location>
        <begin position="26"/>
        <end position="47"/>
    </location>
</feature>
<comment type="caution">
    <text evidence="4">The sequence shown here is derived from an EMBL/GenBank/DDBJ whole genome shotgun (WGS) entry which is preliminary data.</text>
</comment>
<evidence type="ECO:0000259" key="3">
    <source>
        <dbReference type="Pfam" id="PF01464"/>
    </source>
</evidence>
<evidence type="ECO:0000256" key="1">
    <source>
        <dbReference type="SAM" id="MobiDB-lite"/>
    </source>
</evidence>
<reference evidence="4" key="1">
    <citation type="submission" date="2016-10" db="EMBL/GenBank/DDBJ databases">
        <title>Sequence of Gallionella enrichment culture.</title>
        <authorList>
            <person name="Poehlein A."/>
            <person name="Muehling M."/>
            <person name="Daniel R."/>
        </authorList>
    </citation>
    <scope>NUCLEOTIDE SEQUENCE</scope>
</reference>
<accession>A0A1J5RGI7</accession>
<sequence length="289" mass="30024">MSNPSQAQAQPQPLSWRSLGAEVLEWTHHTLMMVGFFVVATGAFLYLHPQTVLSLEKSVSQWVVARKAAVEELQAMGQQAEAAAGPELVGAASATGPQLDRAQLAVANWLSRRYSIAPLAMQELVSSAWQVGKQEHLDPTLILAVMAVESSFNPFAQSSVGATGLMQVMPTVHRDKFAPYGGARASIDPMANVKVGALVLKNAIARGGSLEAGLRLYVGATSAATEGGYAAKVMAEQARLARVVAQSGGASKTPLTAAAQPAAPALPAPKAEQTASSQSTTGSAAPRKT</sequence>
<dbReference type="SUPFAM" id="SSF53955">
    <property type="entry name" value="Lysozyme-like"/>
    <property type="match status" value="1"/>
</dbReference>
<name>A0A1J5RGI7_9ZZZZ</name>
<proteinExistence type="predicted"/>
<dbReference type="InterPro" id="IPR023346">
    <property type="entry name" value="Lysozyme-like_dom_sf"/>
</dbReference>
<gene>
    <name evidence="4" type="primary">mltC_12</name>
    <name evidence="4" type="ORF">GALL_270070</name>
</gene>
<organism evidence="4">
    <name type="scientific">mine drainage metagenome</name>
    <dbReference type="NCBI Taxonomy" id="410659"/>
    <lineage>
        <taxon>unclassified sequences</taxon>
        <taxon>metagenomes</taxon>
        <taxon>ecological metagenomes</taxon>
    </lineage>
</organism>
<evidence type="ECO:0000256" key="2">
    <source>
        <dbReference type="SAM" id="Phobius"/>
    </source>
</evidence>
<dbReference type="EC" id="4.2.2.-" evidence="4"/>
<keyword evidence="2" id="KW-1133">Transmembrane helix</keyword>
<keyword evidence="2" id="KW-0472">Membrane</keyword>
<keyword evidence="4" id="KW-0456">Lyase</keyword>
<keyword evidence="2" id="KW-0812">Transmembrane</keyword>
<dbReference type="AlphaFoldDB" id="A0A1J5RGI7"/>
<dbReference type="Pfam" id="PF01464">
    <property type="entry name" value="SLT"/>
    <property type="match status" value="1"/>
</dbReference>
<feature type="compositionally biased region" description="Low complexity" evidence="1">
    <location>
        <begin position="252"/>
        <end position="289"/>
    </location>
</feature>
<dbReference type="EMBL" id="MLJW01000270">
    <property type="protein sequence ID" value="OIQ91103.1"/>
    <property type="molecule type" value="Genomic_DNA"/>
</dbReference>
<dbReference type="InterPro" id="IPR008258">
    <property type="entry name" value="Transglycosylase_SLT_dom_1"/>
</dbReference>